<feature type="region of interest" description="Disordered" evidence="5">
    <location>
        <begin position="159"/>
        <end position="196"/>
    </location>
</feature>
<name>A0A8T2Q7J5_CERRI</name>
<protein>
    <recommendedName>
        <fullName evidence="6">TF-B3 domain-containing protein</fullName>
    </recommendedName>
</protein>
<dbReference type="InterPro" id="IPR015300">
    <property type="entry name" value="DNA-bd_pseudobarrel_sf"/>
</dbReference>
<keyword evidence="1" id="KW-0805">Transcription regulation</keyword>
<dbReference type="CDD" id="cd10017">
    <property type="entry name" value="B3_DNA"/>
    <property type="match status" value="1"/>
</dbReference>
<accession>A0A8T2Q7J5</accession>
<organism evidence="7 8">
    <name type="scientific">Ceratopteris richardii</name>
    <name type="common">Triangle waterfern</name>
    <dbReference type="NCBI Taxonomy" id="49495"/>
    <lineage>
        <taxon>Eukaryota</taxon>
        <taxon>Viridiplantae</taxon>
        <taxon>Streptophyta</taxon>
        <taxon>Embryophyta</taxon>
        <taxon>Tracheophyta</taxon>
        <taxon>Polypodiopsida</taxon>
        <taxon>Polypodiidae</taxon>
        <taxon>Polypodiales</taxon>
        <taxon>Pteridineae</taxon>
        <taxon>Pteridaceae</taxon>
        <taxon>Parkerioideae</taxon>
        <taxon>Ceratopteris</taxon>
    </lineage>
</organism>
<dbReference type="SMART" id="SM01019">
    <property type="entry name" value="B3"/>
    <property type="match status" value="1"/>
</dbReference>
<keyword evidence="4" id="KW-0539">Nucleus</keyword>
<evidence type="ECO:0000313" key="8">
    <source>
        <dbReference type="Proteomes" id="UP000825935"/>
    </source>
</evidence>
<dbReference type="EMBL" id="CM035442">
    <property type="protein sequence ID" value="KAH7279754.1"/>
    <property type="molecule type" value="Genomic_DNA"/>
</dbReference>
<gene>
    <name evidence="7" type="ORF">KP509_37G034700</name>
</gene>
<comment type="caution">
    <text evidence="7">The sequence shown here is derived from an EMBL/GenBank/DDBJ whole genome shotgun (WGS) entry which is preliminary data.</text>
</comment>
<evidence type="ECO:0000259" key="6">
    <source>
        <dbReference type="PROSITE" id="PS50863"/>
    </source>
</evidence>
<evidence type="ECO:0000313" key="7">
    <source>
        <dbReference type="EMBL" id="KAH7279754.1"/>
    </source>
</evidence>
<keyword evidence="8" id="KW-1185">Reference proteome</keyword>
<dbReference type="GO" id="GO:0003677">
    <property type="term" value="F:DNA binding"/>
    <property type="evidence" value="ECO:0007669"/>
    <property type="project" value="UniProtKB-KW"/>
</dbReference>
<keyword evidence="3" id="KW-0804">Transcription</keyword>
<evidence type="ECO:0000256" key="1">
    <source>
        <dbReference type="ARBA" id="ARBA00023015"/>
    </source>
</evidence>
<sequence length="839" mass="91746">MGITEPDKNQSSRAADFQVIENREPVLQETLKTQNANVYDAYQSSKADKSNDWIKNRHILAQSSMAIADNITREFLSSISTNPDTLSGLHSTCMEAGTKDITSFIGADPSSLSGLYSAAGVVKDLSVLSPLRAYEITDPHATDIKTARLNTAASPIQRFWNSQKPRNHQPKSFEKETPQLSSRIPRPPSEGRGKNQLLSRYCPRITDQELQLLAPNDSNCVITPLFEKVLSMSDAGKIGRLVLPKYCAEAYFPPICQAEGLPITVQDTSGKDWQFQFRFWPNNNSRMYVLEGITPCIQSMCLQAGDTVIFSRRDPGGKLVMGYRRASNTSIKEDIQIGNPSEALLRKVDKLSSMANVTCLNSHESKVSSNKFPVHTQKSFGQATSSQVHQSCIGVNKSGNIPSKDTKHVSLFNAIGFSDKRKANDLIHKAKRPRCDSSSLEFKLNWEIAQSFLRSPPNVTPSIVTIEGYDFEEYEDPPIFENEMKYGSLAQKSIDSQHDVPKSSAGVLLQHAPENVSDDIFKNKQGSVEPVKKSESFSGLETLAYLATAEEDINEAQPFPVATTGISSSAVPVSPIVEIGATTSTISVSASASSPATTTKHPRHRPGCSCIVCIQPPSGKGPKHEPNCDCNVCTTVKRRFHTLMLRRKRLQSEKQAESFSQKNQLLVKEGTEGIGIMRRPNGSSSYKDGSLQDSIPPPVFKVTQRIGDKNSKGGVFSAASNGSYACQVVKLEPDIQITSKEACIDLNSQPDKEEEVNKAAPGLSMKSLLQNASYPLDVYLRQHGLKSLLFTGKPQSSLEDGTTSAHAKDNSSNGIQAIVFTDSDGPHEPNDSDSQHASL</sequence>
<feature type="domain" description="TF-B3" evidence="6">
    <location>
        <begin position="226"/>
        <end position="327"/>
    </location>
</feature>
<keyword evidence="2" id="KW-0238">DNA-binding</keyword>
<evidence type="ECO:0000256" key="5">
    <source>
        <dbReference type="SAM" id="MobiDB-lite"/>
    </source>
</evidence>
<dbReference type="PROSITE" id="PS50863">
    <property type="entry name" value="B3"/>
    <property type="match status" value="1"/>
</dbReference>
<feature type="compositionally biased region" description="Basic and acidic residues" evidence="5">
    <location>
        <begin position="824"/>
        <end position="839"/>
    </location>
</feature>
<evidence type="ECO:0000256" key="2">
    <source>
        <dbReference type="ARBA" id="ARBA00023125"/>
    </source>
</evidence>
<feature type="region of interest" description="Disordered" evidence="5">
    <location>
        <begin position="794"/>
        <end position="839"/>
    </location>
</feature>
<dbReference type="OrthoDB" id="757982at2759"/>
<evidence type="ECO:0000256" key="4">
    <source>
        <dbReference type="ARBA" id="ARBA00023242"/>
    </source>
</evidence>
<evidence type="ECO:0000256" key="3">
    <source>
        <dbReference type="ARBA" id="ARBA00023163"/>
    </source>
</evidence>
<dbReference type="Gene3D" id="2.40.330.10">
    <property type="entry name" value="DNA-binding pseudobarrel domain"/>
    <property type="match status" value="1"/>
</dbReference>
<dbReference type="InterPro" id="IPR003340">
    <property type="entry name" value="B3_DNA-bd"/>
</dbReference>
<dbReference type="AlphaFoldDB" id="A0A8T2Q7J5"/>
<proteinExistence type="predicted"/>
<dbReference type="Proteomes" id="UP000825935">
    <property type="component" value="Chromosome 37"/>
</dbReference>
<reference evidence="7" key="1">
    <citation type="submission" date="2021-08" db="EMBL/GenBank/DDBJ databases">
        <title>WGS assembly of Ceratopteris richardii.</title>
        <authorList>
            <person name="Marchant D.B."/>
            <person name="Chen G."/>
            <person name="Jenkins J."/>
            <person name="Shu S."/>
            <person name="Leebens-Mack J."/>
            <person name="Grimwood J."/>
            <person name="Schmutz J."/>
            <person name="Soltis P."/>
            <person name="Soltis D."/>
            <person name="Chen Z.-H."/>
        </authorList>
    </citation>
    <scope>NUCLEOTIDE SEQUENCE</scope>
    <source>
        <strain evidence="7">Whitten #5841</strain>
        <tissue evidence="7">Leaf</tissue>
    </source>
</reference>
<feature type="compositionally biased region" description="Polar residues" evidence="5">
    <location>
        <begin position="794"/>
        <end position="815"/>
    </location>
</feature>
<dbReference type="EMBL" id="CM035442">
    <property type="protein sequence ID" value="KAH7279753.1"/>
    <property type="molecule type" value="Genomic_DNA"/>
</dbReference>
<dbReference type="Pfam" id="PF02362">
    <property type="entry name" value="B3"/>
    <property type="match status" value="1"/>
</dbReference>
<dbReference type="SUPFAM" id="SSF101936">
    <property type="entry name" value="DNA-binding pseudobarrel domain"/>
    <property type="match status" value="1"/>
</dbReference>
<dbReference type="PANTHER" id="PTHR46245">
    <property type="entry name" value="B3 DOMAIN-CONTAINING PROTEIN OS07G0563300"/>
    <property type="match status" value="1"/>
</dbReference>